<sequence>MTESILKEYFENKISSEFLSADLNGSIKKLTYDTSQISVVKMESDSEFEIEKSHLMKILNDTLNGNLTFDNLKTIASGLMFSEYFTWDSDYEIGNRIATIIQELDNSEIFFPISTENLKLWKEYLESGIHKLKRK</sequence>
<name>A0ABV8R8P1_9FLAO</name>
<proteinExistence type="predicted"/>
<evidence type="ECO:0000313" key="1">
    <source>
        <dbReference type="EMBL" id="MFC4268764.1"/>
    </source>
</evidence>
<evidence type="ECO:0008006" key="3">
    <source>
        <dbReference type="Google" id="ProtNLM"/>
    </source>
</evidence>
<dbReference type="EMBL" id="JBHSCY010000001">
    <property type="protein sequence ID" value="MFC4268764.1"/>
    <property type="molecule type" value="Genomic_DNA"/>
</dbReference>
<gene>
    <name evidence="1" type="ORF">ACFOWD_07590</name>
</gene>
<reference evidence="2" key="1">
    <citation type="journal article" date="2019" name="Int. J. Syst. Evol. Microbiol.">
        <title>The Global Catalogue of Microorganisms (GCM) 10K type strain sequencing project: providing services to taxonomists for standard genome sequencing and annotation.</title>
        <authorList>
            <consortium name="The Broad Institute Genomics Platform"/>
            <consortium name="The Broad Institute Genome Sequencing Center for Infectious Disease"/>
            <person name="Wu L."/>
            <person name="Ma J."/>
        </authorList>
    </citation>
    <scope>NUCLEOTIDE SEQUENCE [LARGE SCALE GENOMIC DNA]</scope>
    <source>
        <strain evidence="2">CECT 8655</strain>
    </source>
</reference>
<dbReference type="Proteomes" id="UP001595826">
    <property type="component" value="Unassembled WGS sequence"/>
</dbReference>
<protein>
    <recommendedName>
        <fullName evidence="3">DUF695 domain-containing protein</fullName>
    </recommendedName>
</protein>
<organism evidence="1 2">
    <name type="scientific">Polaribacter marinivivus</name>
    <dbReference type="NCBI Taxonomy" id="1524260"/>
    <lineage>
        <taxon>Bacteria</taxon>
        <taxon>Pseudomonadati</taxon>
        <taxon>Bacteroidota</taxon>
        <taxon>Flavobacteriia</taxon>
        <taxon>Flavobacteriales</taxon>
        <taxon>Flavobacteriaceae</taxon>
    </lineage>
</organism>
<evidence type="ECO:0000313" key="2">
    <source>
        <dbReference type="Proteomes" id="UP001595826"/>
    </source>
</evidence>
<dbReference type="RefSeq" id="WP_377409435.1">
    <property type="nucleotide sequence ID" value="NZ_JBHSCY010000001.1"/>
</dbReference>
<keyword evidence="2" id="KW-1185">Reference proteome</keyword>
<comment type="caution">
    <text evidence="1">The sequence shown here is derived from an EMBL/GenBank/DDBJ whole genome shotgun (WGS) entry which is preliminary data.</text>
</comment>
<accession>A0ABV8R8P1</accession>